<accession>A0A8J6GPN3</accession>
<dbReference type="GO" id="GO:0005903">
    <property type="term" value="C:brush border"/>
    <property type="evidence" value="ECO:0007669"/>
    <property type="project" value="TreeGrafter"/>
</dbReference>
<evidence type="ECO:0000256" key="17">
    <source>
        <dbReference type="ARBA" id="ARBA00031843"/>
    </source>
</evidence>
<evidence type="ECO:0000256" key="14">
    <source>
        <dbReference type="ARBA" id="ARBA00023201"/>
    </source>
</evidence>
<gene>
    <name evidence="21" type="ORF">LTLLF_133365</name>
</gene>
<evidence type="ECO:0000313" key="22">
    <source>
        <dbReference type="Proteomes" id="UP000710432"/>
    </source>
</evidence>
<evidence type="ECO:0000256" key="11">
    <source>
        <dbReference type="ARBA" id="ARBA00023136"/>
    </source>
</evidence>
<reference evidence="21" key="1">
    <citation type="submission" date="2020-03" db="EMBL/GenBank/DDBJ databases">
        <title>Studies in the Genomics of Life Span.</title>
        <authorList>
            <person name="Glass D."/>
        </authorList>
    </citation>
    <scope>NUCLEOTIDE SEQUENCE</scope>
    <source>
        <strain evidence="21">LTLLF</strain>
        <tissue evidence="21">Muscle</tissue>
    </source>
</reference>
<dbReference type="PANTHER" id="PTHR10010">
    <property type="entry name" value="SOLUTE CARRIER FAMILY 34 SODIUM PHOSPHATE , MEMBER 2-RELATED"/>
    <property type="match status" value="1"/>
</dbReference>
<evidence type="ECO:0000313" key="21">
    <source>
        <dbReference type="EMBL" id="KAH0514677.1"/>
    </source>
</evidence>
<evidence type="ECO:0000256" key="13">
    <source>
        <dbReference type="ARBA" id="ARBA00023180"/>
    </source>
</evidence>
<keyword evidence="11 20" id="KW-0472">Membrane</keyword>
<evidence type="ECO:0000256" key="19">
    <source>
        <dbReference type="ARBA" id="ARBA00034091"/>
    </source>
</evidence>
<keyword evidence="7" id="KW-0769">Symport</keyword>
<feature type="transmembrane region" description="Helical" evidence="20">
    <location>
        <begin position="6"/>
        <end position="25"/>
    </location>
</feature>
<keyword evidence="8 20" id="KW-1133">Transmembrane helix</keyword>
<comment type="catalytic activity">
    <reaction evidence="18">
        <text>3 Na(+)(out) + phosphate(out) = 3 Na(+)(in) + phosphate(in)</text>
        <dbReference type="Rhea" id="RHEA:71255"/>
        <dbReference type="ChEBI" id="CHEBI:29101"/>
        <dbReference type="ChEBI" id="CHEBI:43474"/>
    </reaction>
    <physiologicalReaction direction="left-to-right" evidence="18">
        <dbReference type="Rhea" id="RHEA:71256"/>
    </physiologicalReaction>
</comment>
<evidence type="ECO:0000256" key="15">
    <source>
        <dbReference type="ARBA" id="ARBA00029612"/>
    </source>
</evidence>
<dbReference type="EMBL" id="JAATJU010021100">
    <property type="protein sequence ID" value="KAH0514677.1"/>
    <property type="molecule type" value="Genomic_DNA"/>
</dbReference>
<evidence type="ECO:0000256" key="8">
    <source>
        <dbReference type="ARBA" id="ARBA00022989"/>
    </source>
</evidence>
<evidence type="ECO:0000256" key="1">
    <source>
        <dbReference type="ARBA" id="ARBA00004424"/>
    </source>
</evidence>
<dbReference type="GO" id="GO:0031982">
    <property type="term" value="C:vesicle"/>
    <property type="evidence" value="ECO:0007669"/>
    <property type="project" value="TreeGrafter"/>
</dbReference>
<evidence type="ECO:0000256" key="16">
    <source>
        <dbReference type="ARBA" id="ARBA00029768"/>
    </source>
</evidence>
<sequence length="229" mass="25113">MTFLVQSISVFTSAMTLLLGTGVITIERAYPLTLGSSIGTTTTAILAAIANPGSTLRSSLQIALCHLWNLAVVPNSHSPNCTSIWPKTWATSLGQFSVFYLFFFFLTPLRVFDLSLAGWPVLVGVGVPIILLVLLIVYIWMLQCYCPLILRLKLWGWDFLPLCMHFLKPGDNISLATTCFQRHCCCHHVCCPVVCAAWYGAASAAAAASASGTQRRRKRMIPSQGLWDV</sequence>
<dbReference type="GO" id="GO:0030643">
    <property type="term" value="P:intracellular phosphate ion homeostasis"/>
    <property type="evidence" value="ECO:0007669"/>
    <property type="project" value="TreeGrafter"/>
</dbReference>
<dbReference type="PANTHER" id="PTHR10010:SF23">
    <property type="entry name" value="SODIUM-DEPENDENT PHOSPHATE TRANSPORT PROTEIN 2B"/>
    <property type="match status" value="1"/>
</dbReference>
<feature type="transmembrane region" description="Helical" evidence="20">
    <location>
        <begin position="93"/>
        <end position="112"/>
    </location>
</feature>
<keyword evidence="10" id="KW-0406">Ion transport</keyword>
<evidence type="ECO:0000256" key="9">
    <source>
        <dbReference type="ARBA" id="ARBA00023053"/>
    </source>
</evidence>
<keyword evidence="14" id="KW-0739">Sodium transport</keyword>
<comment type="subcellular location">
    <subcellularLocation>
        <location evidence="1">Apical cell membrane</location>
        <topology evidence="1">Multi-pass membrane protein</topology>
    </subcellularLocation>
</comment>
<evidence type="ECO:0000256" key="2">
    <source>
        <dbReference type="ARBA" id="ARBA00005808"/>
    </source>
</evidence>
<name>A0A8J6GPN3_MICOH</name>
<protein>
    <recommendedName>
        <fullName evidence="3">Sodium-dependent phosphate transport protein 2B</fullName>
    </recommendedName>
    <alternativeName>
        <fullName evidence="17">Na(+)-dependent phosphate cotransporter 2B</fullName>
    </alternativeName>
    <alternativeName>
        <fullName evidence="15">Sodium/phosphate cotransporter 2B</fullName>
    </alternativeName>
    <alternativeName>
        <fullName evidence="16">Solute carrier family 34 member 2</fullName>
    </alternativeName>
</protein>
<keyword evidence="12" id="KW-1015">Disulfide bond</keyword>
<dbReference type="InterPro" id="IPR003841">
    <property type="entry name" value="Na/Pi_transpt"/>
</dbReference>
<comment type="caution">
    <text evidence="21">The sequence shown here is derived from an EMBL/GenBank/DDBJ whole genome shotgun (WGS) entry which is preliminary data.</text>
</comment>
<evidence type="ECO:0000256" key="10">
    <source>
        <dbReference type="ARBA" id="ARBA00023065"/>
    </source>
</evidence>
<comment type="similarity">
    <text evidence="2">Belongs to the SLC34A transporter family.</text>
</comment>
<dbReference type="Proteomes" id="UP000710432">
    <property type="component" value="Unassembled WGS sequence"/>
</dbReference>
<keyword evidence="5" id="KW-1003">Cell membrane</keyword>
<proteinExistence type="inferred from homology"/>
<organism evidence="21 22">
    <name type="scientific">Microtus ochrogaster</name>
    <name type="common">Prairie vole</name>
    <dbReference type="NCBI Taxonomy" id="79684"/>
    <lineage>
        <taxon>Eukaryota</taxon>
        <taxon>Metazoa</taxon>
        <taxon>Chordata</taxon>
        <taxon>Craniata</taxon>
        <taxon>Vertebrata</taxon>
        <taxon>Euteleostomi</taxon>
        <taxon>Mammalia</taxon>
        <taxon>Eutheria</taxon>
        <taxon>Euarchontoglires</taxon>
        <taxon>Glires</taxon>
        <taxon>Rodentia</taxon>
        <taxon>Myomorpha</taxon>
        <taxon>Muroidea</taxon>
        <taxon>Cricetidae</taxon>
        <taxon>Arvicolinae</taxon>
        <taxon>Microtus</taxon>
    </lineage>
</organism>
<dbReference type="GO" id="GO:0016324">
    <property type="term" value="C:apical plasma membrane"/>
    <property type="evidence" value="ECO:0007669"/>
    <property type="project" value="UniProtKB-SubCell"/>
</dbReference>
<comment type="function">
    <text evidence="19">Involved in actively transporting phosphate into cells via Na(+) cotransport.</text>
</comment>
<keyword evidence="6 20" id="KW-0812">Transmembrane</keyword>
<evidence type="ECO:0000256" key="20">
    <source>
        <dbReference type="SAM" id="Phobius"/>
    </source>
</evidence>
<dbReference type="GO" id="GO:0044341">
    <property type="term" value="P:sodium-dependent phosphate transport"/>
    <property type="evidence" value="ECO:0007669"/>
    <property type="project" value="InterPro"/>
</dbReference>
<keyword evidence="9" id="KW-0915">Sodium</keyword>
<evidence type="ECO:0000256" key="5">
    <source>
        <dbReference type="ARBA" id="ARBA00022475"/>
    </source>
</evidence>
<evidence type="ECO:0000256" key="18">
    <source>
        <dbReference type="ARBA" id="ARBA00034042"/>
    </source>
</evidence>
<evidence type="ECO:0000256" key="12">
    <source>
        <dbReference type="ARBA" id="ARBA00023157"/>
    </source>
</evidence>
<evidence type="ECO:0000256" key="4">
    <source>
        <dbReference type="ARBA" id="ARBA00022448"/>
    </source>
</evidence>
<feature type="transmembrane region" description="Helical" evidence="20">
    <location>
        <begin position="119"/>
        <end position="141"/>
    </location>
</feature>
<keyword evidence="4" id="KW-0813">Transport</keyword>
<evidence type="ECO:0000256" key="6">
    <source>
        <dbReference type="ARBA" id="ARBA00022692"/>
    </source>
</evidence>
<dbReference type="GO" id="GO:0005436">
    <property type="term" value="F:sodium:phosphate symporter activity"/>
    <property type="evidence" value="ECO:0007669"/>
    <property type="project" value="InterPro"/>
</dbReference>
<keyword evidence="13" id="KW-0325">Glycoprotein</keyword>
<dbReference type="AlphaFoldDB" id="A0A8J6GPN3"/>
<evidence type="ECO:0000256" key="7">
    <source>
        <dbReference type="ARBA" id="ARBA00022847"/>
    </source>
</evidence>
<evidence type="ECO:0000256" key="3">
    <source>
        <dbReference type="ARBA" id="ARBA00020024"/>
    </source>
</evidence>